<sequence length="121" mass="13982">MGKPLSERELHNLAMNIVGKELEAEGFEFMGVNSEPKRNPQFVCLKDKLLHFIVVRYVAYPENPHKYDEAFMKKMKNHADKQEARTYYAGVGLSNAENQDLPVYLNEAYVVDYIGLIEIKE</sequence>
<protein>
    <submittedName>
        <fullName evidence="1">Na(+)-translocating NADH-quinone reductase subunit F</fullName>
    </submittedName>
</protein>
<gene>
    <name evidence="1" type="ORF">HW347_11545</name>
</gene>
<reference evidence="1 2" key="1">
    <citation type="submission" date="2020-06" db="EMBL/GenBank/DDBJ databases">
        <authorList>
            <person name="Isaeva M.P."/>
            <person name="Chernysheva N.Y."/>
        </authorList>
    </citation>
    <scope>NUCLEOTIDE SEQUENCE [LARGE SCALE GENOMIC DNA]</scope>
    <source>
        <strain evidence="1 2">KMM 6746</strain>
    </source>
</reference>
<name>A0ABS5WFH9_9FLAO</name>
<reference evidence="2" key="2">
    <citation type="submission" date="2023-07" db="EMBL/GenBank/DDBJ databases">
        <title>Zobellia barbeyronii sp. nov., a new marine flavobacterium, isolated from green and red algae.</title>
        <authorList>
            <person name="Nedashkovskaya O.I."/>
            <person name="Otstavnykh N."/>
            <person name="Zhukova N."/>
            <person name="Guzev K."/>
            <person name="Chausova V."/>
            <person name="Tekutyeva L."/>
            <person name="Mikhailov V."/>
            <person name="Isaeva M."/>
        </authorList>
    </citation>
    <scope>NUCLEOTIDE SEQUENCE [LARGE SCALE GENOMIC DNA]</scope>
    <source>
        <strain evidence="2">KMM 6746</strain>
    </source>
</reference>
<evidence type="ECO:0000313" key="1">
    <source>
        <dbReference type="EMBL" id="MBT2161900.1"/>
    </source>
</evidence>
<organism evidence="1 2">
    <name type="scientific">Zobellia barbeyronii</name>
    <dbReference type="NCBI Taxonomy" id="2748009"/>
    <lineage>
        <taxon>Bacteria</taxon>
        <taxon>Pseudomonadati</taxon>
        <taxon>Bacteroidota</taxon>
        <taxon>Flavobacteriia</taxon>
        <taxon>Flavobacteriales</taxon>
        <taxon>Flavobacteriaceae</taxon>
        <taxon>Zobellia</taxon>
    </lineage>
</organism>
<dbReference type="Proteomes" id="UP000740413">
    <property type="component" value="Unassembled WGS sequence"/>
</dbReference>
<evidence type="ECO:0000313" key="2">
    <source>
        <dbReference type="Proteomes" id="UP000740413"/>
    </source>
</evidence>
<comment type="caution">
    <text evidence="1">The sequence shown here is derived from an EMBL/GenBank/DDBJ whole genome shotgun (WGS) entry which is preliminary data.</text>
</comment>
<proteinExistence type="predicted"/>
<dbReference type="RefSeq" id="WP_214611991.1">
    <property type="nucleotide sequence ID" value="NZ_JACATN010000003.1"/>
</dbReference>
<accession>A0ABS5WFH9</accession>
<keyword evidence="2" id="KW-1185">Reference proteome</keyword>
<dbReference type="EMBL" id="JACATN010000003">
    <property type="protein sequence ID" value="MBT2161900.1"/>
    <property type="molecule type" value="Genomic_DNA"/>
</dbReference>